<dbReference type="Proteomes" id="UP000275078">
    <property type="component" value="Unassembled WGS sequence"/>
</dbReference>
<keyword evidence="2" id="KW-1133">Transmembrane helix</keyword>
<dbReference type="EMBL" id="ML119787">
    <property type="protein sequence ID" value="RPA74538.1"/>
    <property type="molecule type" value="Genomic_DNA"/>
</dbReference>
<name>A0A3N4HPW5_ASCIM</name>
<organism evidence="3 4">
    <name type="scientific">Ascobolus immersus RN42</name>
    <dbReference type="NCBI Taxonomy" id="1160509"/>
    <lineage>
        <taxon>Eukaryota</taxon>
        <taxon>Fungi</taxon>
        <taxon>Dikarya</taxon>
        <taxon>Ascomycota</taxon>
        <taxon>Pezizomycotina</taxon>
        <taxon>Pezizomycetes</taxon>
        <taxon>Pezizales</taxon>
        <taxon>Ascobolaceae</taxon>
        <taxon>Ascobolus</taxon>
    </lineage>
</organism>
<feature type="region of interest" description="Disordered" evidence="1">
    <location>
        <begin position="152"/>
        <end position="173"/>
    </location>
</feature>
<protein>
    <submittedName>
        <fullName evidence="3">Uncharacterized protein</fullName>
    </submittedName>
</protein>
<reference evidence="3 4" key="1">
    <citation type="journal article" date="2018" name="Nat. Ecol. Evol.">
        <title>Pezizomycetes genomes reveal the molecular basis of ectomycorrhizal truffle lifestyle.</title>
        <authorList>
            <person name="Murat C."/>
            <person name="Payen T."/>
            <person name="Noel B."/>
            <person name="Kuo A."/>
            <person name="Morin E."/>
            <person name="Chen J."/>
            <person name="Kohler A."/>
            <person name="Krizsan K."/>
            <person name="Balestrini R."/>
            <person name="Da Silva C."/>
            <person name="Montanini B."/>
            <person name="Hainaut M."/>
            <person name="Levati E."/>
            <person name="Barry K.W."/>
            <person name="Belfiori B."/>
            <person name="Cichocki N."/>
            <person name="Clum A."/>
            <person name="Dockter R.B."/>
            <person name="Fauchery L."/>
            <person name="Guy J."/>
            <person name="Iotti M."/>
            <person name="Le Tacon F."/>
            <person name="Lindquist E.A."/>
            <person name="Lipzen A."/>
            <person name="Malagnac F."/>
            <person name="Mello A."/>
            <person name="Molinier V."/>
            <person name="Miyauchi S."/>
            <person name="Poulain J."/>
            <person name="Riccioni C."/>
            <person name="Rubini A."/>
            <person name="Sitrit Y."/>
            <person name="Splivallo R."/>
            <person name="Traeger S."/>
            <person name="Wang M."/>
            <person name="Zifcakova L."/>
            <person name="Wipf D."/>
            <person name="Zambonelli A."/>
            <person name="Paolocci F."/>
            <person name="Nowrousian M."/>
            <person name="Ottonello S."/>
            <person name="Baldrian P."/>
            <person name="Spatafora J.W."/>
            <person name="Henrissat B."/>
            <person name="Nagy L.G."/>
            <person name="Aury J.M."/>
            <person name="Wincker P."/>
            <person name="Grigoriev I.V."/>
            <person name="Bonfante P."/>
            <person name="Martin F.M."/>
        </authorList>
    </citation>
    <scope>NUCLEOTIDE SEQUENCE [LARGE SCALE GENOMIC DNA]</scope>
    <source>
        <strain evidence="3 4">RN42</strain>
    </source>
</reference>
<keyword evidence="2" id="KW-0812">Transmembrane</keyword>
<evidence type="ECO:0000256" key="2">
    <source>
        <dbReference type="SAM" id="Phobius"/>
    </source>
</evidence>
<keyword evidence="2" id="KW-0472">Membrane</keyword>
<gene>
    <name evidence="3" type="ORF">BJ508DRAFT_418559</name>
</gene>
<accession>A0A3N4HPW5</accession>
<evidence type="ECO:0000313" key="3">
    <source>
        <dbReference type="EMBL" id="RPA74538.1"/>
    </source>
</evidence>
<dbReference type="OrthoDB" id="5360701at2759"/>
<proteinExistence type="predicted"/>
<feature type="compositionally biased region" description="Low complexity" evidence="1">
    <location>
        <begin position="155"/>
        <end position="173"/>
    </location>
</feature>
<evidence type="ECO:0000313" key="4">
    <source>
        <dbReference type="Proteomes" id="UP000275078"/>
    </source>
</evidence>
<keyword evidence="4" id="KW-1185">Reference proteome</keyword>
<sequence>MTFLLPRIASRSLARRQLISSGLLNTKVVSIQPFSHVLKPTVGTVRSFSLRDRIESRKAQTDGTVTLQRSSGITLPKEADEATYIKLTTETSVNALAHVLKTSLFGTSEKPHLPTEGQLVSALTACQRLANYQASQTQEGTGSEGEDIIRRLEGGSKPVSKTTKSTTPTSTAPGISQLARDVLLNPYTFITPAVLEAYVSLQISIGALDYIPESFDLYRTKPVLEKVGSKPHTPSETSFKQAIPERIANQALDAAIKKKDIYLCLDLIHSSHAQTAYRRARLIKKASPFFAAVTLAPFGAWTIAKGLSRYYEYDPELAAKYAFVGILTYVGFTGSLGLLALLTFNDQMKRVTWVPGTPLHKRWLAEEERAALDKVAIAWGFKEEWKRGFEEGEDWMVLKDWINGRGMILDDHKLLEGMK</sequence>
<evidence type="ECO:0000256" key="1">
    <source>
        <dbReference type="SAM" id="MobiDB-lite"/>
    </source>
</evidence>
<dbReference type="AlphaFoldDB" id="A0A3N4HPW5"/>
<feature type="transmembrane region" description="Helical" evidence="2">
    <location>
        <begin position="286"/>
        <end position="304"/>
    </location>
</feature>
<feature type="transmembrane region" description="Helical" evidence="2">
    <location>
        <begin position="324"/>
        <end position="344"/>
    </location>
</feature>